<protein>
    <submittedName>
        <fullName evidence="1">Uncharacterized protein</fullName>
    </submittedName>
</protein>
<gene>
    <name evidence="1" type="ORF">MTBBW1_850038</name>
</gene>
<keyword evidence="2" id="KW-1185">Reference proteome</keyword>
<evidence type="ECO:0000313" key="2">
    <source>
        <dbReference type="Proteomes" id="UP000191931"/>
    </source>
</evidence>
<evidence type="ECO:0000313" key="1">
    <source>
        <dbReference type="EMBL" id="SLM33050.1"/>
    </source>
</evidence>
<accession>A0A1W1HKR4</accession>
<dbReference type="AlphaFoldDB" id="A0A1W1HKR4"/>
<name>A0A1W1HKR4_9BACT</name>
<dbReference type="Proteomes" id="UP000191931">
    <property type="component" value="Unassembled WGS sequence"/>
</dbReference>
<sequence>MKVLRTLKDGDFLIKNWNFFVFLFSLEEFFDDTLLKVLRKSSLSNDLPLKQCRDPLIHL</sequence>
<reference evidence="1 2" key="1">
    <citation type="submission" date="2017-03" db="EMBL/GenBank/DDBJ databases">
        <authorList>
            <person name="Afonso C.L."/>
            <person name="Miller P.J."/>
            <person name="Scott M.A."/>
            <person name="Spackman E."/>
            <person name="Goraichik I."/>
            <person name="Dimitrov K.M."/>
            <person name="Suarez D.L."/>
            <person name="Swayne D.E."/>
        </authorList>
    </citation>
    <scope>NUCLEOTIDE SEQUENCE [LARGE SCALE GENOMIC DNA]</scope>
    <source>
        <strain evidence="1">PRJEB14757</strain>
    </source>
</reference>
<dbReference type="EMBL" id="FWEV01000331">
    <property type="protein sequence ID" value="SLM33050.1"/>
    <property type="molecule type" value="Genomic_DNA"/>
</dbReference>
<organism evidence="1 2">
    <name type="scientific">Desulfamplus magnetovallimortis</name>
    <dbReference type="NCBI Taxonomy" id="1246637"/>
    <lineage>
        <taxon>Bacteria</taxon>
        <taxon>Pseudomonadati</taxon>
        <taxon>Thermodesulfobacteriota</taxon>
        <taxon>Desulfobacteria</taxon>
        <taxon>Desulfobacterales</taxon>
        <taxon>Desulfobacteraceae</taxon>
        <taxon>Desulfamplus</taxon>
    </lineage>
</organism>
<proteinExistence type="predicted"/>